<dbReference type="OrthoDB" id="9794987at2"/>
<dbReference type="GO" id="GO:0008124">
    <property type="term" value="F:4-alpha-hydroxytetrahydrobiopterin dehydratase activity"/>
    <property type="evidence" value="ECO:0007669"/>
    <property type="project" value="UniProtKB-EC"/>
</dbReference>
<dbReference type="InterPro" id="IPR001533">
    <property type="entry name" value="Pterin_deHydtase"/>
</dbReference>
<evidence type="ECO:0000256" key="1">
    <source>
        <dbReference type="ARBA" id="ARBA00001554"/>
    </source>
</evidence>
<dbReference type="Gene3D" id="3.30.1360.20">
    <property type="entry name" value="Transcriptional coactivator/pterin dehydratase"/>
    <property type="match status" value="1"/>
</dbReference>
<comment type="similarity">
    <text evidence="2">Belongs to the pterin-4-alpha-carbinolamine dehydratase family.</text>
</comment>
<dbReference type="PANTHER" id="PTHR12599">
    <property type="entry name" value="PTERIN-4-ALPHA-CARBINOLAMINE DEHYDRATASE"/>
    <property type="match status" value="1"/>
</dbReference>
<dbReference type="PANTHER" id="PTHR12599:SF0">
    <property type="entry name" value="PTERIN-4-ALPHA-CARBINOLAMINE DEHYDRATASE"/>
    <property type="match status" value="1"/>
</dbReference>
<comment type="catalytic activity">
    <reaction evidence="1">
        <text>(4aS,6R)-4a-hydroxy-L-erythro-5,6,7,8-tetrahydrobiopterin = (6R)-L-erythro-6,7-dihydrobiopterin + H2O</text>
        <dbReference type="Rhea" id="RHEA:11920"/>
        <dbReference type="ChEBI" id="CHEBI:15377"/>
        <dbReference type="ChEBI" id="CHEBI:15642"/>
        <dbReference type="ChEBI" id="CHEBI:43120"/>
        <dbReference type="EC" id="4.2.1.96"/>
    </reaction>
</comment>
<dbReference type="EC" id="4.2.1.96" evidence="3"/>
<evidence type="ECO:0000313" key="6">
    <source>
        <dbReference type="Proteomes" id="UP000439113"/>
    </source>
</evidence>
<reference evidence="5 6" key="1">
    <citation type="submission" date="2019-11" db="EMBL/GenBank/DDBJ databases">
        <title>Whole-genome sequence of a Rhodoblastus acidophilus DSM 142.</title>
        <authorList>
            <person name="Kyndt J.A."/>
            <person name="Meyer T.E."/>
        </authorList>
    </citation>
    <scope>NUCLEOTIDE SEQUENCE [LARGE SCALE GENOMIC DNA]</scope>
    <source>
        <strain evidence="5 6">DSM 142</strain>
    </source>
</reference>
<dbReference type="Pfam" id="PF01329">
    <property type="entry name" value="Pterin_4a"/>
    <property type="match status" value="1"/>
</dbReference>
<sequence>MRFPEGWSGDEKRMSKCFRFSGFSEAVAFMVEVGFYCERVDHHPEWKNIYDKVWVELTTHDAGGVTEKDIALAARMETVYARAARG</sequence>
<evidence type="ECO:0000313" key="5">
    <source>
        <dbReference type="EMBL" id="MTV32760.1"/>
    </source>
</evidence>
<dbReference type="SUPFAM" id="SSF55248">
    <property type="entry name" value="PCD-like"/>
    <property type="match status" value="1"/>
</dbReference>
<accession>A0A6N8DQB5</accession>
<evidence type="ECO:0000256" key="4">
    <source>
        <dbReference type="ARBA" id="ARBA00023239"/>
    </source>
</evidence>
<dbReference type="GO" id="GO:0006729">
    <property type="term" value="P:tetrahydrobiopterin biosynthetic process"/>
    <property type="evidence" value="ECO:0007669"/>
    <property type="project" value="InterPro"/>
</dbReference>
<evidence type="ECO:0000256" key="2">
    <source>
        <dbReference type="ARBA" id="ARBA00006472"/>
    </source>
</evidence>
<gene>
    <name evidence="5" type="ORF">GJ654_17395</name>
</gene>
<evidence type="ECO:0000256" key="3">
    <source>
        <dbReference type="ARBA" id="ARBA00013252"/>
    </source>
</evidence>
<proteinExistence type="inferred from homology"/>
<name>A0A6N8DQB5_RHOAC</name>
<comment type="caution">
    <text evidence="5">The sequence shown here is derived from an EMBL/GenBank/DDBJ whole genome shotgun (WGS) entry which is preliminary data.</text>
</comment>
<dbReference type="AlphaFoldDB" id="A0A6N8DQB5"/>
<dbReference type="Proteomes" id="UP000439113">
    <property type="component" value="Unassembled WGS sequence"/>
</dbReference>
<protein>
    <recommendedName>
        <fullName evidence="3">4a-hydroxytetrahydrobiopterin dehydratase</fullName>
        <ecNumber evidence="3">4.2.1.96</ecNumber>
    </recommendedName>
</protein>
<organism evidence="5 6">
    <name type="scientific">Rhodoblastus acidophilus</name>
    <name type="common">Rhodopseudomonas acidophila</name>
    <dbReference type="NCBI Taxonomy" id="1074"/>
    <lineage>
        <taxon>Bacteria</taxon>
        <taxon>Pseudomonadati</taxon>
        <taxon>Pseudomonadota</taxon>
        <taxon>Alphaproteobacteria</taxon>
        <taxon>Hyphomicrobiales</taxon>
        <taxon>Rhodoblastaceae</taxon>
        <taxon>Rhodoblastus</taxon>
    </lineage>
</organism>
<dbReference type="InterPro" id="IPR036428">
    <property type="entry name" value="PCD_sf"/>
</dbReference>
<dbReference type="EMBL" id="WNKS01000021">
    <property type="protein sequence ID" value="MTV32760.1"/>
    <property type="molecule type" value="Genomic_DNA"/>
</dbReference>
<keyword evidence="4" id="KW-0456">Lyase</keyword>